<dbReference type="EMBL" id="FOMH01000007">
    <property type="protein sequence ID" value="SFD39849.1"/>
    <property type="molecule type" value="Genomic_DNA"/>
</dbReference>
<protein>
    <submittedName>
        <fullName evidence="1">Uncharacterized protein</fullName>
    </submittedName>
</protein>
<organism evidence="1 2">
    <name type="scientific">Flavobacterium phragmitis</name>
    <dbReference type="NCBI Taxonomy" id="739143"/>
    <lineage>
        <taxon>Bacteria</taxon>
        <taxon>Pseudomonadati</taxon>
        <taxon>Bacteroidota</taxon>
        <taxon>Flavobacteriia</taxon>
        <taxon>Flavobacteriales</taxon>
        <taxon>Flavobacteriaceae</taxon>
        <taxon>Flavobacterium</taxon>
    </lineage>
</organism>
<dbReference type="Proteomes" id="UP000199672">
    <property type="component" value="Unassembled WGS sequence"/>
</dbReference>
<gene>
    <name evidence="1" type="ORF">SAMN05216297_107254</name>
</gene>
<name>A0A1I1RZU8_9FLAO</name>
<evidence type="ECO:0000313" key="2">
    <source>
        <dbReference type="Proteomes" id="UP000199672"/>
    </source>
</evidence>
<dbReference type="AlphaFoldDB" id="A0A1I1RZU8"/>
<evidence type="ECO:0000313" key="1">
    <source>
        <dbReference type="EMBL" id="SFD39849.1"/>
    </source>
</evidence>
<proteinExistence type="predicted"/>
<sequence>MFAGFLTARHAEVYARYARFFATKALGRKVFCLVVIRGTVRIVSLSEVEDQARSSAIKIANLCRVTCVVFDFAQTDKL</sequence>
<keyword evidence="2" id="KW-1185">Reference proteome</keyword>
<reference evidence="2" key="1">
    <citation type="submission" date="2016-10" db="EMBL/GenBank/DDBJ databases">
        <authorList>
            <person name="Varghese N."/>
            <person name="Submissions S."/>
        </authorList>
    </citation>
    <scope>NUCLEOTIDE SEQUENCE [LARGE SCALE GENOMIC DNA]</scope>
    <source>
        <strain evidence="2">CGMCC 1.10370</strain>
    </source>
</reference>
<accession>A0A1I1RZU8</accession>
<dbReference type="STRING" id="739143.SAMN05216297_107254"/>